<keyword evidence="9" id="KW-1185">Reference proteome</keyword>
<dbReference type="GO" id="GO:0005886">
    <property type="term" value="C:plasma membrane"/>
    <property type="evidence" value="ECO:0007669"/>
    <property type="project" value="UniProtKB-SubCell"/>
</dbReference>
<proteinExistence type="predicted"/>
<organism evidence="8 9">
    <name type="scientific">Wolbachia pipientis</name>
    <dbReference type="NCBI Taxonomy" id="955"/>
    <lineage>
        <taxon>Bacteria</taxon>
        <taxon>Pseudomonadati</taxon>
        <taxon>Pseudomonadota</taxon>
        <taxon>Alphaproteobacteria</taxon>
        <taxon>Rickettsiales</taxon>
        <taxon>Anaplasmataceae</taxon>
        <taxon>Wolbachieae</taxon>
        <taxon>Wolbachia</taxon>
    </lineage>
</organism>
<evidence type="ECO:0000256" key="4">
    <source>
        <dbReference type="ARBA" id="ARBA00022989"/>
    </source>
</evidence>
<evidence type="ECO:0000256" key="2">
    <source>
        <dbReference type="ARBA" id="ARBA00022475"/>
    </source>
</evidence>
<dbReference type="Pfam" id="PF06271">
    <property type="entry name" value="RDD"/>
    <property type="match status" value="1"/>
</dbReference>
<feature type="transmembrane region" description="Helical" evidence="6">
    <location>
        <begin position="38"/>
        <end position="58"/>
    </location>
</feature>
<dbReference type="AlphaFoldDB" id="A0A1E7QJT7"/>
<accession>A0A1E7QJT7</accession>
<evidence type="ECO:0000313" key="8">
    <source>
        <dbReference type="EMBL" id="OEY86740.1"/>
    </source>
</evidence>
<comment type="subcellular location">
    <subcellularLocation>
        <location evidence="1">Cell membrane</location>
        <topology evidence="1">Multi-pass membrane protein</topology>
    </subcellularLocation>
</comment>
<evidence type="ECO:0000256" key="5">
    <source>
        <dbReference type="ARBA" id="ARBA00023136"/>
    </source>
</evidence>
<feature type="transmembrane region" description="Helical" evidence="6">
    <location>
        <begin position="96"/>
        <end position="120"/>
    </location>
</feature>
<dbReference type="EMBL" id="MJMG01000006">
    <property type="protein sequence ID" value="OEY86740.1"/>
    <property type="molecule type" value="Genomic_DNA"/>
</dbReference>
<feature type="domain" description="RDD" evidence="7">
    <location>
        <begin position="36"/>
        <end position="216"/>
    </location>
</feature>
<evidence type="ECO:0000313" key="9">
    <source>
        <dbReference type="Proteomes" id="UP000175679"/>
    </source>
</evidence>
<dbReference type="InterPro" id="IPR051791">
    <property type="entry name" value="Pra-immunoreactive"/>
</dbReference>
<keyword evidence="3 6" id="KW-0812">Transmembrane</keyword>
<dbReference type="OrthoDB" id="9793824at2"/>
<feature type="transmembrane region" description="Helical" evidence="6">
    <location>
        <begin position="180"/>
        <end position="200"/>
    </location>
</feature>
<protein>
    <recommendedName>
        <fullName evidence="7">RDD domain-containing protein</fullName>
    </recommendedName>
</protein>
<feature type="transmembrane region" description="Helical" evidence="6">
    <location>
        <begin position="153"/>
        <end position="174"/>
    </location>
</feature>
<keyword evidence="5 6" id="KW-0472">Membrane</keyword>
<dbReference type="PANTHER" id="PTHR36115">
    <property type="entry name" value="PROLINE-RICH ANTIGEN HOMOLOG-RELATED"/>
    <property type="match status" value="1"/>
</dbReference>
<dbReference type="RefSeq" id="WP_070065071.1">
    <property type="nucleotide sequence ID" value="NZ_MJMG01000006.1"/>
</dbReference>
<comment type="caution">
    <text evidence="8">The sequence shown here is derived from an EMBL/GenBank/DDBJ whole genome shotgun (WGS) entry which is preliminary data.</text>
</comment>
<gene>
    <name evidence="8" type="ORF">BIY23_02555</name>
</gene>
<evidence type="ECO:0000256" key="3">
    <source>
        <dbReference type="ARBA" id="ARBA00022692"/>
    </source>
</evidence>
<name>A0A1E7QJT7_WOLPI</name>
<evidence type="ECO:0000256" key="6">
    <source>
        <dbReference type="SAM" id="Phobius"/>
    </source>
</evidence>
<reference evidence="8 9" key="1">
    <citation type="submission" date="2016-09" db="EMBL/GenBank/DDBJ databases">
        <title>Genomic evidence for plant-parasitic nematodes as the earliest Wolbachia hosts.</title>
        <authorList>
            <person name="Brown A.M."/>
            <person name="Wasala S.K."/>
            <person name="Howe D.K."/>
            <person name="Peetz A.B."/>
            <person name="Zasada I.A."/>
            <person name="Denver D.R."/>
        </authorList>
    </citation>
    <scope>NUCLEOTIDE SEQUENCE [LARGE SCALE GENOMIC DNA]</scope>
    <source>
        <strain evidence="9">wPpe</strain>
    </source>
</reference>
<keyword evidence="4 6" id="KW-1133">Transmembrane helix</keyword>
<evidence type="ECO:0000259" key="7">
    <source>
        <dbReference type="Pfam" id="PF06271"/>
    </source>
</evidence>
<dbReference type="InterPro" id="IPR010432">
    <property type="entry name" value="RDD"/>
</dbReference>
<keyword evidence="2" id="KW-1003">Cell membrane</keyword>
<dbReference type="Proteomes" id="UP000175679">
    <property type="component" value="Unassembled WGS sequence"/>
</dbReference>
<sequence>MLYRFFQSLISIFFSVTSISNQKKNEKGICYVAGIRRYISILVDLIIIICILNIFSYMHNFFDNLIMNQEILIRTVEKYKLGLPLSEAETTTRNKVAIVSIFVKIFECIMLFSYILCTWLKFSATPGKLLFGLRVVDANTFKKITLKQAIKRFLALVALIVLSVVPIFIMLVLTQLYPDIKFIVAFLIVSVIPLPLNYIWASFDKQRQALHDKIAGTVVVTSNSLNNHIILGSPHHQS</sequence>
<dbReference type="PANTHER" id="PTHR36115:SF4">
    <property type="entry name" value="MEMBRANE PROTEIN"/>
    <property type="match status" value="1"/>
</dbReference>
<evidence type="ECO:0000256" key="1">
    <source>
        <dbReference type="ARBA" id="ARBA00004651"/>
    </source>
</evidence>